<proteinExistence type="predicted"/>
<protein>
    <submittedName>
        <fullName evidence="2">Uncharacterized protein</fullName>
    </submittedName>
</protein>
<evidence type="ECO:0000256" key="1">
    <source>
        <dbReference type="SAM" id="MobiDB-lite"/>
    </source>
</evidence>
<feature type="compositionally biased region" description="Low complexity" evidence="1">
    <location>
        <begin position="623"/>
        <end position="632"/>
    </location>
</feature>
<evidence type="ECO:0000313" key="2">
    <source>
        <dbReference type="EMBL" id="RDH91949.1"/>
    </source>
</evidence>
<evidence type="ECO:0000313" key="3">
    <source>
        <dbReference type="Proteomes" id="UP000255508"/>
    </source>
</evidence>
<feature type="compositionally biased region" description="Low complexity" evidence="1">
    <location>
        <begin position="497"/>
        <end position="507"/>
    </location>
</feature>
<dbReference type="AlphaFoldDB" id="A0A370E1D3"/>
<dbReference type="Proteomes" id="UP000255508">
    <property type="component" value="Unassembled WGS sequence"/>
</dbReference>
<name>A0A370E1D3_9GAMM</name>
<accession>A0A370E1D3</accession>
<dbReference type="EMBL" id="QFXD01000090">
    <property type="protein sequence ID" value="RDH91949.1"/>
    <property type="molecule type" value="Genomic_DNA"/>
</dbReference>
<sequence>MDESVMSQDPATLAFLPWLRRGISTGITAGSPDPGRAALDVTLAFNGDREVSAPIALYGPGEVAGINPRSIIRTYPQPEVHDAECNYFPLIEFDQPDFPWRYTPAAPVNNRLHPWLVLIALTDNEIVGAKAAGADGHLPWIQVASAGSLPQLTQSWAWAHVQITGLEENGDEEVADVVDQQPDRAPSRLLCPRHLQPHTAYTVCLVPAFNRGRLAGLGEAIGVDEVRYHSAQPSWWQGVTSVKLPVYYQWRFQTGAAGDFESLTRQLLPPKQLPAGVGRRQMDVSVPGPELPPAAEAPMALEGALISLTEPDSTETQDKVFNKSLHERLNVPTAMLDSGETRVVAPPLYGRWHAARDRIPSVDHPWFDTLNSDLRHRTMAGLGTRVVQKLQQELMAEAWDQVEGVLEINEQIRETQLAAAVTQRLHERHFETQDELTLLFITEPLHGQVQADRQTVRQTLRQNPPVRGLLEGQFRRISRPLGPIRTRQRRLPEPEETTSSIPSEGSTVSGESGLLMGLIEGERTFPRGGGKMRGSATLASVADHLQKPDTSDAATLILLQGLREGKLSEEIIMQAPVNPDFQPTEETPVPKEWAGTESEWTQELATRKRQEIAHIFGSIDAQSPSTPSTGEGPLPPEPLSREPLEIHLLRDTILAATDPAQTILLPLTKRLTTAEWVEWDPAKHPGEQLMVAPEIDRPMYEPLQELSQEWLLPGVSQIPPNTVSLLKTNRKFIESYMAGLNHEMARELLWHEYPTDQRGTCFRQFWDVSGYMGPQPAGGLKDIRPIHMWGKSELGGNACQQTTDGEQVVLLVRGELLRHYPNTIIYVQKAMLKDENGPSVAEGGIGDENPGEENKKSPLFFGRLAPDIFFAGFALSQQEARGDGESMDQEQQGWYFVLQEQPTEPHFGLDAAGEHFGTELEPPGNWRDLSWGHLVDNAEALQEMSNIDLDQLDSSLLPNEGQGAEWHAHNGSLGSDLALITLQAPLRALIHGSDMLPPEKEGS</sequence>
<feature type="region of interest" description="Disordered" evidence="1">
    <location>
        <begin position="481"/>
        <end position="511"/>
    </location>
</feature>
<gene>
    <name evidence="2" type="ORF">DIZ79_04785</name>
</gene>
<reference evidence="2 3" key="1">
    <citation type="journal article" date="2018" name="ISME J.">
        <title>Endosymbiont genomes yield clues of tubeworm success.</title>
        <authorList>
            <person name="Li Y."/>
            <person name="Liles M.R."/>
            <person name="Halanych K.M."/>
        </authorList>
    </citation>
    <scope>NUCLEOTIDE SEQUENCE [LARGE SCALE GENOMIC DNA]</scope>
    <source>
        <strain evidence="2">A1422</strain>
    </source>
</reference>
<organism evidence="2 3">
    <name type="scientific">endosymbiont of Lamellibrachia luymesi</name>
    <dbReference type="NCBI Taxonomy" id="2200907"/>
    <lineage>
        <taxon>Bacteria</taxon>
        <taxon>Pseudomonadati</taxon>
        <taxon>Pseudomonadota</taxon>
        <taxon>Gammaproteobacteria</taxon>
        <taxon>sulfur-oxidizing symbionts</taxon>
    </lineage>
</organism>
<feature type="region of interest" description="Disordered" evidence="1">
    <location>
        <begin position="618"/>
        <end position="639"/>
    </location>
</feature>
<comment type="caution">
    <text evidence="2">The sequence shown here is derived from an EMBL/GenBank/DDBJ whole genome shotgun (WGS) entry which is preliminary data.</text>
</comment>